<protein>
    <recommendedName>
        <fullName evidence="4">HTH araC/xylS-type domain-containing protein</fullName>
    </recommendedName>
</protein>
<dbReference type="InterPro" id="IPR009057">
    <property type="entry name" value="Homeodomain-like_sf"/>
</dbReference>
<dbReference type="SUPFAM" id="SSF46689">
    <property type="entry name" value="Homeodomain-like"/>
    <property type="match status" value="1"/>
</dbReference>
<dbReference type="PROSITE" id="PS01124">
    <property type="entry name" value="HTH_ARAC_FAMILY_2"/>
    <property type="match status" value="1"/>
</dbReference>
<dbReference type="GO" id="GO:0043565">
    <property type="term" value="F:sequence-specific DNA binding"/>
    <property type="evidence" value="ECO:0007669"/>
    <property type="project" value="InterPro"/>
</dbReference>
<evidence type="ECO:0000313" key="5">
    <source>
        <dbReference type="EMBL" id="KKN19106.1"/>
    </source>
</evidence>
<dbReference type="GO" id="GO:0003700">
    <property type="term" value="F:DNA-binding transcription factor activity"/>
    <property type="evidence" value="ECO:0007669"/>
    <property type="project" value="InterPro"/>
</dbReference>
<dbReference type="Pfam" id="PF12833">
    <property type="entry name" value="HTH_18"/>
    <property type="match status" value="1"/>
</dbReference>
<dbReference type="PANTHER" id="PTHR43280">
    <property type="entry name" value="ARAC-FAMILY TRANSCRIPTIONAL REGULATOR"/>
    <property type="match status" value="1"/>
</dbReference>
<sequence length="209" mass="24025">MAFSGRKLTVKSSIFVQLNGNTDNHRRMAHFHLRYKASEVIRNIIIEQLNYLQIPFSINAQNELSVHGEITEKDRFKIEEALQPYGITIVEKESDSLVESIKYAIEELLNSPVSRTEKVSSYLSRKLGYSYSSLSNRFSEDTHTSIENFVILRRIEHAKRLMLQGGNSLTEIAGKLDYSSVAHLSRQFKKTTGLTPTTFLRIIERREIT</sequence>
<organism evidence="5">
    <name type="scientific">marine sediment metagenome</name>
    <dbReference type="NCBI Taxonomy" id="412755"/>
    <lineage>
        <taxon>unclassified sequences</taxon>
        <taxon>metagenomes</taxon>
        <taxon>ecological metagenomes</taxon>
    </lineage>
</organism>
<name>A0A0F9R1B0_9ZZZZ</name>
<dbReference type="AlphaFoldDB" id="A0A0F9R1B0"/>
<comment type="caution">
    <text evidence="5">The sequence shown here is derived from an EMBL/GenBank/DDBJ whole genome shotgun (WGS) entry which is preliminary data.</text>
</comment>
<keyword evidence="1" id="KW-0805">Transcription regulation</keyword>
<gene>
    <name evidence="5" type="ORF">LCGC14_0949090</name>
</gene>
<dbReference type="EMBL" id="LAZR01003366">
    <property type="protein sequence ID" value="KKN19106.1"/>
    <property type="molecule type" value="Genomic_DNA"/>
</dbReference>
<dbReference type="PANTHER" id="PTHR43280:SF2">
    <property type="entry name" value="HTH-TYPE TRANSCRIPTIONAL REGULATOR EXSA"/>
    <property type="match status" value="1"/>
</dbReference>
<keyword evidence="3" id="KW-0804">Transcription</keyword>
<reference evidence="5" key="1">
    <citation type="journal article" date="2015" name="Nature">
        <title>Complex archaea that bridge the gap between prokaryotes and eukaryotes.</title>
        <authorList>
            <person name="Spang A."/>
            <person name="Saw J.H."/>
            <person name="Jorgensen S.L."/>
            <person name="Zaremba-Niedzwiedzka K."/>
            <person name="Martijn J."/>
            <person name="Lind A.E."/>
            <person name="van Eijk R."/>
            <person name="Schleper C."/>
            <person name="Guy L."/>
            <person name="Ettema T.J."/>
        </authorList>
    </citation>
    <scope>NUCLEOTIDE SEQUENCE</scope>
</reference>
<dbReference type="InterPro" id="IPR018060">
    <property type="entry name" value="HTH_AraC"/>
</dbReference>
<dbReference type="SMART" id="SM00342">
    <property type="entry name" value="HTH_ARAC"/>
    <property type="match status" value="1"/>
</dbReference>
<keyword evidence="2" id="KW-0238">DNA-binding</keyword>
<evidence type="ECO:0000256" key="3">
    <source>
        <dbReference type="ARBA" id="ARBA00023163"/>
    </source>
</evidence>
<evidence type="ECO:0000259" key="4">
    <source>
        <dbReference type="PROSITE" id="PS01124"/>
    </source>
</evidence>
<evidence type="ECO:0000256" key="2">
    <source>
        <dbReference type="ARBA" id="ARBA00023125"/>
    </source>
</evidence>
<dbReference type="Gene3D" id="1.10.10.60">
    <property type="entry name" value="Homeodomain-like"/>
    <property type="match status" value="1"/>
</dbReference>
<feature type="domain" description="HTH araC/xylS-type" evidence="4">
    <location>
        <begin position="99"/>
        <end position="202"/>
    </location>
</feature>
<proteinExistence type="predicted"/>
<accession>A0A0F9R1B0</accession>
<evidence type="ECO:0000256" key="1">
    <source>
        <dbReference type="ARBA" id="ARBA00023015"/>
    </source>
</evidence>